<dbReference type="Pfam" id="PF01613">
    <property type="entry name" value="Flavin_Reduct"/>
    <property type="match status" value="1"/>
</dbReference>
<dbReference type="InterPro" id="IPR002563">
    <property type="entry name" value="Flavin_Rdtase-like_dom"/>
</dbReference>
<dbReference type="GO" id="GO:0010181">
    <property type="term" value="F:FMN binding"/>
    <property type="evidence" value="ECO:0007669"/>
    <property type="project" value="InterPro"/>
</dbReference>
<organism evidence="2 3">
    <name type="scientific">Gonapodya prolifera (strain JEL478)</name>
    <name type="common">Monoblepharis prolifera</name>
    <dbReference type="NCBI Taxonomy" id="1344416"/>
    <lineage>
        <taxon>Eukaryota</taxon>
        <taxon>Fungi</taxon>
        <taxon>Fungi incertae sedis</taxon>
        <taxon>Chytridiomycota</taxon>
        <taxon>Chytridiomycota incertae sedis</taxon>
        <taxon>Monoblepharidomycetes</taxon>
        <taxon>Monoblepharidales</taxon>
        <taxon>Gonapodyaceae</taxon>
        <taxon>Gonapodya</taxon>
    </lineage>
</organism>
<dbReference type="SUPFAM" id="SSF50475">
    <property type="entry name" value="FMN-binding split barrel"/>
    <property type="match status" value="1"/>
</dbReference>
<evidence type="ECO:0000313" key="3">
    <source>
        <dbReference type="Proteomes" id="UP000070544"/>
    </source>
</evidence>
<protein>
    <recommendedName>
        <fullName evidence="1">Flavin reductase like domain-containing protein</fullName>
    </recommendedName>
</protein>
<dbReference type="Gene3D" id="2.30.110.10">
    <property type="entry name" value="Electron Transport, Fmn-binding Protein, Chain A"/>
    <property type="match status" value="1"/>
</dbReference>
<accession>A0A139AIH6</accession>
<dbReference type="Proteomes" id="UP000070544">
    <property type="component" value="Unassembled WGS sequence"/>
</dbReference>
<feature type="domain" description="Flavin reductase like" evidence="1">
    <location>
        <begin position="46"/>
        <end position="159"/>
    </location>
</feature>
<sequence>MAAMNPVDLYPEILNLVTTIDDTDPLNPRRCGSIVSHVGRASLYSSTTPPMRITIVFSTWSHTGTTIIDHRKPFVIHTLTPSHAHLVPIFGLGSSKNLDKFSSPTIDPPFEVSTRPTFALSFLPSCAAWFECVPKEVDLLAHGAAPDRHLVVAEVVAQGSGTGERRCLDIASAFGALSEEDRKTLGANYARDVARDSETAMEPRVV</sequence>
<evidence type="ECO:0000313" key="2">
    <source>
        <dbReference type="EMBL" id="KXS16233.1"/>
    </source>
</evidence>
<name>A0A139AIH6_GONPJ</name>
<gene>
    <name evidence="2" type="ORF">M427DRAFT_55664</name>
</gene>
<evidence type="ECO:0000259" key="1">
    <source>
        <dbReference type="Pfam" id="PF01613"/>
    </source>
</evidence>
<dbReference type="AlphaFoldDB" id="A0A139AIH6"/>
<dbReference type="OrthoDB" id="10420351at2759"/>
<proteinExistence type="predicted"/>
<dbReference type="InterPro" id="IPR012349">
    <property type="entry name" value="Split_barrel_FMN-bd"/>
</dbReference>
<keyword evidence="3" id="KW-1185">Reference proteome</keyword>
<dbReference type="EMBL" id="KQ965754">
    <property type="protein sequence ID" value="KXS16233.1"/>
    <property type="molecule type" value="Genomic_DNA"/>
</dbReference>
<reference evidence="2 3" key="1">
    <citation type="journal article" date="2015" name="Genome Biol. Evol.">
        <title>Phylogenomic analyses indicate that early fungi evolved digesting cell walls of algal ancestors of land plants.</title>
        <authorList>
            <person name="Chang Y."/>
            <person name="Wang S."/>
            <person name="Sekimoto S."/>
            <person name="Aerts A.L."/>
            <person name="Choi C."/>
            <person name="Clum A."/>
            <person name="LaButti K.M."/>
            <person name="Lindquist E.A."/>
            <person name="Yee Ngan C."/>
            <person name="Ohm R.A."/>
            <person name="Salamov A.A."/>
            <person name="Grigoriev I.V."/>
            <person name="Spatafora J.W."/>
            <person name="Berbee M.L."/>
        </authorList>
    </citation>
    <scope>NUCLEOTIDE SEQUENCE [LARGE SCALE GENOMIC DNA]</scope>
    <source>
        <strain evidence="2 3">JEL478</strain>
    </source>
</reference>